<keyword evidence="2" id="KW-1185">Reference proteome</keyword>
<accession>A0A5C3E266</accession>
<dbReference type="Proteomes" id="UP000324022">
    <property type="component" value="Unassembled WGS sequence"/>
</dbReference>
<name>A0A5C3E266_9BASI</name>
<dbReference type="AlphaFoldDB" id="A0A5C3E266"/>
<protein>
    <submittedName>
        <fullName evidence="1">Uncharacterized protein</fullName>
    </submittedName>
</protein>
<proteinExistence type="predicted"/>
<dbReference type="EMBL" id="OOIN01000007">
    <property type="protein sequence ID" value="SPO24160.1"/>
    <property type="molecule type" value="Genomic_DNA"/>
</dbReference>
<evidence type="ECO:0000313" key="2">
    <source>
        <dbReference type="Proteomes" id="UP000324022"/>
    </source>
</evidence>
<sequence length="106" mass="11371">MPASLSKQESKNHQEAVADPVSSFFPLGRPAELDCNCCSSAIVPNGPLSFDEADTVQSSSTRFQSLRQKDLDPMKAVQDQTHCSLGGPDHVGMPHESGARMIVISD</sequence>
<reference evidence="1 2" key="1">
    <citation type="submission" date="2018-03" db="EMBL/GenBank/DDBJ databases">
        <authorList>
            <person name="Guldener U."/>
        </authorList>
    </citation>
    <scope>NUCLEOTIDE SEQUENCE [LARGE SCALE GENOMIC DNA]</scope>
    <source>
        <strain evidence="1 2">NBRC100155</strain>
    </source>
</reference>
<gene>
    <name evidence="1" type="ORF">UTRI_03428</name>
</gene>
<organism evidence="1 2">
    <name type="scientific">Ustilago trichophora</name>
    <dbReference type="NCBI Taxonomy" id="86804"/>
    <lineage>
        <taxon>Eukaryota</taxon>
        <taxon>Fungi</taxon>
        <taxon>Dikarya</taxon>
        <taxon>Basidiomycota</taxon>
        <taxon>Ustilaginomycotina</taxon>
        <taxon>Ustilaginomycetes</taxon>
        <taxon>Ustilaginales</taxon>
        <taxon>Ustilaginaceae</taxon>
        <taxon>Ustilago</taxon>
    </lineage>
</organism>
<evidence type="ECO:0000313" key="1">
    <source>
        <dbReference type="EMBL" id="SPO24160.1"/>
    </source>
</evidence>